<dbReference type="Gene3D" id="2.60.120.260">
    <property type="entry name" value="Galactose-binding domain-like"/>
    <property type="match status" value="1"/>
</dbReference>
<evidence type="ECO:0000313" key="3">
    <source>
        <dbReference type="EMBL" id="MFC4198829.1"/>
    </source>
</evidence>
<dbReference type="PANTHER" id="PTHR37834">
    <property type="entry name" value="GDSL-LIKE LIPASE/ACYLHYDROLASE DOMAIN PROTEIN (AFU_ORTHOLOGUE AFUA_2G00620)"/>
    <property type="match status" value="1"/>
</dbReference>
<organism evidence="3 4">
    <name type="scientific">Pedobacter jamesrossensis</name>
    <dbReference type="NCBI Taxonomy" id="1908238"/>
    <lineage>
        <taxon>Bacteria</taxon>
        <taxon>Pseudomonadati</taxon>
        <taxon>Bacteroidota</taxon>
        <taxon>Sphingobacteriia</taxon>
        <taxon>Sphingobacteriales</taxon>
        <taxon>Sphingobacteriaceae</taxon>
        <taxon>Pedobacter</taxon>
    </lineage>
</organism>
<gene>
    <name evidence="3" type="ORF">ACFOUY_19135</name>
</gene>
<dbReference type="Pfam" id="PF17996">
    <property type="entry name" value="CE2_N"/>
    <property type="match status" value="1"/>
</dbReference>
<evidence type="ECO:0000259" key="2">
    <source>
        <dbReference type="Pfam" id="PF17996"/>
    </source>
</evidence>
<proteinExistence type="predicted"/>
<dbReference type="CDD" id="cd01831">
    <property type="entry name" value="Endoglucanase_E_like"/>
    <property type="match status" value="1"/>
</dbReference>
<keyword evidence="4" id="KW-1185">Reference proteome</keyword>
<feature type="signal peptide" evidence="1">
    <location>
        <begin position="1"/>
        <end position="23"/>
    </location>
</feature>
<dbReference type="Gene3D" id="3.40.50.1110">
    <property type="entry name" value="SGNH hydrolase"/>
    <property type="match status" value="1"/>
</dbReference>
<accession>A0ABV8NPN2</accession>
<name>A0ABV8NPN2_9SPHI</name>
<dbReference type="PANTHER" id="PTHR37834:SF2">
    <property type="entry name" value="ESTERASE, SGNH HYDROLASE-TYPE"/>
    <property type="match status" value="1"/>
</dbReference>
<dbReference type="PROSITE" id="PS51257">
    <property type="entry name" value="PROKAR_LIPOPROTEIN"/>
    <property type="match status" value="1"/>
</dbReference>
<evidence type="ECO:0000256" key="1">
    <source>
        <dbReference type="SAM" id="SignalP"/>
    </source>
</evidence>
<dbReference type="RefSeq" id="WP_378962874.1">
    <property type="nucleotide sequence ID" value="NZ_JBHRXC010000001.1"/>
</dbReference>
<dbReference type="InterPro" id="IPR037461">
    <property type="entry name" value="CtCE2-like_dom"/>
</dbReference>
<dbReference type="InterPro" id="IPR052762">
    <property type="entry name" value="PCW_deacetylase/CE"/>
</dbReference>
<dbReference type="SUPFAM" id="SSF52266">
    <property type="entry name" value="SGNH hydrolase"/>
    <property type="match status" value="1"/>
</dbReference>
<dbReference type="EMBL" id="JBHSBY010000143">
    <property type="protein sequence ID" value="MFC4198829.1"/>
    <property type="molecule type" value="Genomic_DNA"/>
</dbReference>
<reference evidence="4" key="1">
    <citation type="journal article" date="2019" name="Int. J. Syst. Evol. Microbiol.">
        <title>The Global Catalogue of Microorganisms (GCM) 10K type strain sequencing project: providing services to taxonomists for standard genome sequencing and annotation.</title>
        <authorList>
            <consortium name="The Broad Institute Genomics Platform"/>
            <consortium name="The Broad Institute Genome Sequencing Center for Infectious Disease"/>
            <person name="Wu L."/>
            <person name="Ma J."/>
        </authorList>
    </citation>
    <scope>NUCLEOTIDE SEQUENCE [LARGE SCALE GENOMIC DNA]</scope>
    <source>
        <strain evidence="4">CCM 8689</strain>
    </source>
</reference>
<sequence>MLKFKRAIAMGVFLFGCFNLIEAAGQHNKANQEKPSRFISFKHPKINVMGRVAITDTCTEIYWNGSSITLNVARTKTVKALINDERDESYYYVIVDGQGDKAQKIKFDKGKKLYTLISNLSDDKHKIELFKIGNTDFSTTRLFGFDLDRDAKILKPDKKPKRKIEFYGNSVTSGHGVDIPLDSADSGKPQYFNNYKAYGALTARYFNAQYYCQSKSGIGLTVSWFPEVMPEIFNRLNPADVNSKWDFTSYQPDIVVVNLFQNDSWIVNMPDEMQFKARFGAIKPTENFIIKSYANFISSIRSKYPKAQIICTLGCMDITKAGSKWPSYVERAVAFLRDKKVSSYFFTYKNSNGHPKIKEQQMMADELINFIETNKYWK</sequence>
<dbReference type="Proteomes" id="UP001595792">
    <property type="component" value="Unassembled WGS sequence"/>
</dbReference>
<protein>
    <submittedName>
        <fullName evidence="3">Electron transporter RnfD</fullName>
    </submittedName>
</protein>
<evidence type="ECO:0000313" key="4">
    <source>
        <dbReference type="Proteomes" id="UP001595792"/>
    </source>
</evidence>
<dbReference type="InterPro" id="IPR040794">
    <property type="entry name" value="CE2_N"/>
</dbReference>
<dbReference type="InterPro" id="IPR036514">
    <property type="entry name" value="SGNH_hydro_sf"/>
</dbReference>
<keyword evidence="1" id="KW-0732">Signal</keyword>
<feature type="domain" description="Carbohydrate esterase 2 N-terminal" evidence="2">
    <location>
        <begin position="48"/>
        <end position="156"/>
    </location>
</feature>
<comment type="caution">
    <text evidence="3">The sequence shown here is derived from an EMBL/GenBank/DDBJ whole genome shotgun (WGS) entry which is preliminary data.</text>
</comment>
<feature type="chain" id="PRO_5046438314" evidence="1">
    <location>
        <begin position="24"/>
        <end position="378"/>
    </location>
</feature>